<reference evidence="1 2" key="2">
    <citation type="submission" date="2024-11" db="EMBL/GenBank/DDBJ databases">
        <title>Using genomics to understand microbial adaptation to soil warming.</title>
        <authorList>
            <person name="Deangelis K.M. PhD."/>
        </authorList>
    </citation>
    <scope>NUCLEOTIDE SEQUENCE [LARGE SCALE GENOMIC DNA]</scope>
    <source>
        <strain evidence="1 2">GAS97</strain>
    </source>
</reference>
<dbReference type="Proteomes" id="UP001620514">
    <property type="component" value="Unassembled WGS sequence"/>
</dbReference>
<dbReference type="RefSeq" id="WP_404614947.1">
    <property type="nucleotide sequence ID" value="NZ_JBIYDN010000054.1"/>
</dbReference>
<protein>
    <submittedName>
        <fullName evidence="1">Uncharacterized protein</fullName>
    </submittedName>
</protein>
<gene>
    <name evidence="1" type="ORF">ABH943_008602</name>
</gene>
<keyword evidence="2" id="KW-1185">Reference proteome</keyword>
<dbReference type="EMBL" id="JBIYDN010000054">
    <property type="protein sequence ID" value="MFK4448558.1"/>
    <property type="molecule type" value="Genomic_DNA"/>
</dbReference>
<name>A0ABW8MXU4_9BURK</name>
<organism evidence="1 2">
    <name type="scientific">Caballeronia udeis</name>
    <dbReference type="NCBI Taxonomy" id="1232866"/>
    <lineage>
        <taxon>Bacteria</taxon>
        <taxon>Pseudomonadati</taxon>
        <taxon>Pseudomonadota</taxon>
        <taxon>Betaproteobacteria</taxon>
        <taxon>Burkholderiales</taxon>
        <taxon>Burkholderiaceae</taxon>
        <taxon>Caballeronia</taxon>
    </lineage>
</organism>
<evidence type="ECO:0000313" key="2">
    <source>
        <dbReference type="Proteomes" id="UP001620514"/>
    </source>
</evidence>
<reference evidence="1 2" key="1">
    <citation type="submission" date="2024-10" db="EMBL/GenBank/DDBJ databases">
        <authorList>
            <person name="Deangelis K."/>
            <person name="Huntemann M."/>
            <person name="Clum A."/>
            <person name="Wang J."/>
            <person name="Palaniappan K."/>
            <person name="Ritter S."/>
            <person name="Chen I.-M."/>
            <person name="Stamatis D."/>
            <person name="Reddy T."/>
            <person name="O'Malley R."/>
            <person name="Daum C."/>
            <person name="Ng V."/>
            <person name="Ivanova N."/>
            <person name="Kyrpides N."/>
            <person name="Woyke T."/>
        </authorList>
    </citation>
    <scope>NUCLEOTIDE SEQUENCE [LARGE SCALE GENOMIC DNA]</scope>
    <source>
        <strain evidence="1 2">GAS97</strain>
    </source>
</reference>
<sequence>MLGFKQFRNAAATISGIELMLHIRKGQFDLFALGLKDTVVPSVWNAVLFNQSALFRLIGTLAPDPLKVRHGYVISVPGADRTVVASTSDNLS</sequence>
<evidence type="ECO:0000313" key="1">
    <source>
        <dbReference type="EMBL" id="MFK4448558.1"/>
    </source>
</evidence>
<proteinExistence type="predicted"/>
<accession>A0ABW8MXU4</accession>
<comment type="caution">
    <text evidence="1">The sequence shown here is derived from an EMBL/GenBank/DDBJ whole genome shotgun (WGS) entry which is preliminary data.</text>
</comment>